<dbReference type="InterPro" id="IPR006195">
    <property type="entry name" value="aa-tRNA-synth_II"/>
</dbReference>
<dbReference type="RefSeq" id="WP_379917353.1">
    <property type="nucleotide sequence ID" value="NZ_JBHUDD010000144.1"/>
</dbReference>
<dbReference type="PROSITE" id="PS50862">
    <property type="entry name" value="AA_TRNA_LIGASE_II"/>
    <property type="match status" value="1"/>
</dbReference>
<dbReference type="PIRSF" id="PIRSF001549">
    <property type="entry name" value="His-tRNA_synth"/>
    <property type="match status" value="1"/>
</dbReference>
<dbReference type="InterPro" id="IPR041715">
    <property type="entry name" value="HisRS-like_core"/>
</dbReference>
<dbReference type="InterPro" id="IPR004516">
    <property type="entry name" value="HisRS/HisZ"/>
</dbReference>
<dbReference type="SUPFAM" id="SSF55681">
    <property type="entry name" value="Class II aaRS and biotin synthetases"/>
    <property type="match status" value="1"/>
</dbReference>
<organism evidence="4 5">
    <name type="scientific">Lacimonas salitolerans</name>
    <dbReference type="NCBI Taxonomy" id="1323750"/>
    <lineage>
        <taxon>Bacteria</taxon>
        <taxon>Pseudomonadati</taxon>
        <taxon>Pseudomonadota</taxon>
        <taxon>Alphaproteobacteria</taxon>
        <taxon>Rhodobacterales</taxon>
        <taxon>Paracoccaceae</taxon>
        <taxon>Lacimonas</taxon>
    </lineage>
</organism>
<comment type="subunit">
    <text evidence="1">Homodimer.</text>
</comment>
<gene>
    <name evidence="4" type="ORF">ACFTOW_15610</name>
</gene>
<keyword evidence="4" id="KW-0808">Transferase</keyword>
<evidence type="ECO:0000313" key="4">
    <source>
        <dbReference type="EMBL" id="MFD1510810.1"/>
    </source>
</evidence>
<dbReference type="Pfam" id="PF13393">
    <property type="entry name" value="tRNA-synt_His"/>
    <property type="match status" value="1"/>
</dbReference>
<keyword evidence="5" id="KW-1185">Reference proteome</keyword>
<dbReference type="InterPro" id="IPR045864">
    <property type="entry name" value="aa-tRNA-synth_II/BPL/LPL"/>
</dbReference>
<comment type="caution">
    <text evidence="4">The sequence shown here is derived from an EMBL/GenBank/DDBJ whole genome shotgun (WGS) entry which is preliminary data.</text>
</comment>
<dbReference type="Proteomes" id="UP001597186">
    <property type="component" value="Unassembled WGS sequence"/>
</dbReference>
<evidence type="ECO:0000313" key="5">
    <source>
        <dbReference type="Proteomes" id="UP001597186"/>
    </source>
</evidence>
<evidence type="ECO:0000256" key="1">
    <source>
        <dbReference type="ARBA" id="ARBA00011738"/>
    </source>
</evidence>
<dbReference type="PANTHER" id="PTHR43707:SF1">
    <property type="entry name" value="HISTIDINE--TRNA LIGASE, MITOCHONDRIAL-RELATED"/>
    <property type="match status" value="1"/>
</dbReference>
<sequence length="361" mass="38983">MTPLASEIREAARLRDMFTAVGAVQVECGILQPADTLLDLYGEDIRGRAYVTSDALRGEQMLRPDFTVPVVQMHMAHGAEPARYTYAGPVFRRQEDDATRASEYCQVGYEVFDGTNLAAADAEVFALISDALGAAPLRAATGDIGILMAAVRALSTTGARKAALMRHIWRPRRFRALIDRFAGRVPVPPTRAALLAAADPLAGCAPMIGLRSRREIAARITALHDDAAAPPIPTLEVALIDAILAVRETLPYALERLRDIAVDMPAIAPAVEQLAARMAALQARGVDVERLDFEASYGRTTMEYYDGFVFGFYAEARPDLPPVATGGRYDALTRVLGQGRAIPAVGGVIRPELLLTVEGRE</sequence>
<evidence type="ECO:0000259" key="3">
    <source>
        <dbReference type="PROSITE" id="PS50862"/>
    </source>
</evidence>
<dbReference type="Gene3D" id="3.30.930.10">
    <property type="entry name" value="Bira Bifunctional Protein, Domain 2"/>
    <property type="match status" value="1"/>
</dbReference>
<evidence type="ECO:0000256" key="2">
    <source>
        <dbReference type="ARBA" id="ARBA00017399"/>
    </source>
</evidence>
<proteinExistence type="predicted"/>
<accession>A0ABW4EHG3</accession>
<name>A0ABW4EHG3_9RHOB</name>
<keyword evidence="4" id="KW-0328">Glycosyltransferase</keyword>
<dbReference type="EMBL" id="JBHUDD010000144">
    <property type="protein sequence ID" value="MFD1510810.1"/>
    <property type="molecule type" value="Genomic_DNA"/>
</dbReference>
<dbReference type="NCBIfam" id="NF008952">
    <property type="entry name" value="PRK12295.1-5"/>
    <property type="match status" value="1"/>
</dbReference>
<protein>
    <recommendedName>
        <fullName evidence="2">Histidine--tRNA ligase</fullName>
    </recommendedName>
</protein>
<feature type="domain" description="Aminoacyl-transfer RNA synthetases class-II family profile" evidence="3">
    <location>
        <begin position="14"/>
        <end position="351"/>
    </location>
</feature>
<dbReference type="GO" id="GO:0016757">
    <property type="term" value="F:glycosyltransferase activity"/>
    <property type="evidence" value="ECO:0007669"/>
    <property type="project" value="UniProtKB-KW"/>
</dbReference>
<reference evidence="5" key="1">
    <citation type="journal article" date="2019" name="Int. J. Syst. Evol. Microbiol.">
        <title>The Global Catalogue of Microorganisms (GCM) 10K type strain sequencing project: providing services to taxonomists for standard genome sequencing and annotation.</title>
        <authorList>
            <consortium name="The Broad Institute Genomics Platform"/>
            <consortium name="The Broad Institute Genome Sequencing Center for Infectious Disease"/>
            <person name="Wu L."/>
            <person name="Ma J."/>
        </authorList>
    </citation>
    <scope>NUCLEOTIDE SEQUENCE [LARGE SCALE GENOMIC DNA]</scope>
    <source>
        <strain evidence="5">CGMCC 1.12477</strain>
    </source>
</reference>
<dbReference type="PANTHER" id="PTHR43707">
    <property type="entry name" value="HISTIDYL-TRNA SYNTHETASE"/>
    <property type="match status" value="1"/>
</dbReference>